<evidence type="ECO:0000313" key="2">
    <source>
        <dbReference type="Proteomes" id="UP000253664"/>
    </source>
</evidence>
<accession>A0A367L628</accession>
<proteinExistence type="predicted"/>
<sequence length="127" mass="14472">ASSSSVRSYCYTRLLRRLCEVWPSNGAGWVEGLMPLLEGTFRQSKVALDYLNKVQIYQYLDNLFSNVMIGGSKVTLRVRAQRDKSLHPELLFHSHATLSTKHLHYQADEELPALTHSYAETRTDLSS</sequence>
<feature type="non-terminal residue" evidence="1">
    <location>
        <position position="1"/>
    </location>
</feature>
<reference evidence="1 2" key="1">
    <citation type="journal article" date="2015" name="BMC Genomics">
        <title>Insights from the genome of Ophiocordyceps polyrhachis-furcata to pathogenicity and host specificity in insect fungi.</title>
        <authorList>
            <person name="Wichadakul D."/>
            <person name="Kobmoo N."/>
            <person name="Ingsriswang S."/>
            <person name="Tangphatsornruang S."/>
            <person name="Chantasingh D."/>
            <person name="Luangsa-ard J.J."/>
            <person name="Eurwilaichitr L."/>
        </authorList>
    </citation>
    <scope>NUCLEOTIDE SEQUENCE [LARGE SCALE GENOMIC DNA]</scope>
    <source>
        <strain evidence="1 2">BCC 54312</strain>
    </source>
</reference>
<organism evidence="1 2">
    <name type="scientific">Ophiocordyceps polyrhachis-furcata BCC 54312</name>
    <dbReference type="NCBI Taxonomy" id="1330021"/>
    <lineage>
        <taxon>Eukaryota</taxon>
        <taxon>Fungi</taxon>
        <taxon>Dikarya</taxon>
        <taxon>Ascomycota</taxon>
        <taxon>Pezizomycotina</taxon>
        <taxon>Sordariomycetes</taxon>
        <taxon>Hypocreomycetidae</taxon>
        <taxon>Hypocreales</taxon>
        <taxon>Ophiocordycipitaceae</taxon>
        <taxon>Ophiocordyceps</taxon>
    </lineage>
</organism>
<keyword evidence="2" id="KW-1185">Reference proteome</keyword>
<dbReference type="EMBL" id="LKCN02000014">
    <property type="protein sequence ID" value="RCI09858.1"/>
    <property type="molecule type" value="Genomic_DNA"/>
</dbReference>
<dbReference type="Proteomes" id="UP000253664">
    <property type="component" value="Unassembled WGS sequence"/>
</dbReference>
<dbReference type="AlphaFoldDB" id="A0A367L628"/>
<protein>
    <submittedName>
        <fullName evidence="1">Uncharacterized protein</fullName>
    </submittedName>
</protein>
<name>A0A367L628_9HYPO</name>
<comment type="caution">
    <text evidence="1">The sequence shown here is derived from an EMBL/GenBank/DDBJ whole genome shotgun (WGS) entry which is preliminary data.</text>
</comment>
<gene>
    <name evidence="1" type="ORF">L249_3851</name>
</gene>
<evidence type="ECO:0000313" key="1">
    <source>
        <dbReference type="EMBL" id="RCI09858.1"/>
    </source>
</evidence>